<dbReference type="AlphaFoldDB" id="A0A0R2X8A3"/>
<protein>
    <recommendedName>
        <fullName evidence="1">Metallo-beta-lactamase domain-containing protein</fullName>
    </recommendedName>
</protein>
<gene>
    <name evidence="2" type="ORF">ABS33_06855</name>
</gene>
<accession>A0A0R2X8A3</accession>
<dbReference type="Gene3D" id="3.60.15.10">
    <property type="entry name" value="Ribonuclease Z/Hydroxyacylglutathione hydrolase-like"/>
    <property type="match status" value="1"/>
</dbReference>
<dbReference type="InterPro" id="IPR052533">
    <property type="entry name" value="WalJ/YycJ-like"/>
</dbReference>
<dbReference type="InterPro" id="IPR036866">
    <property type="entry name" value="RibonucZ/Hydroxyglut_hydro"/>
</dbReference>
<dbReference type="InterPro" id="IPR001279">
    <property type="entry name" value="Metallo-B-lactamas"/>
</dbReference>
<evidence type="ECO:0000313" key="2">
    <source>
        <dbReference type="EMBL" id="KRP32272.1"/>
    </source>
</evidence>
<reference evidence="2 3" key="1">
    <citation type="submission" date="2015-10" db="EMBL/GenBank/DDBJ databases">
        <title>Metagenome-Assembled Genomes uncover a global brackish microbiome.</title>
        <authorList>
            <person name="Hugerth L.W."/>
            <person name="Larsson J."/>
            <person name="Alneberg J."/>
            <person name="Lindh M.V."/>
            <person name="Legrand C."/>
            <person name="Pinhassi J."/>
            <person name="Andersson A.F."/>
        </authorList>
    </citation>
    <scope>NUCLEOTIDE SEQUENCE [LARGE SCALE GENOMIC DNA]</scope>
    <source>
        <strain evidence="2">BACL9 MAG-120924-bin69</strain>
    </source>
</reference>
<proteinExistence type="predicted"/>
<evidence type="ECO:0000259" key="1">
    <source>
        <dbReference type="SMART" id="SM00849"/>
    </source>
</evidence>
<dbReference type="SMART" id="SM00849">
    <property type="entry name" value="Lactamase_B"/>
    <property type="match status" value="1"/>
</dbReference>
<dbReference type="Pfam" id="PF12706">
    <property type="entry name" value="Lactamase_B_2"/>
    <property type="match status" value="1"/>
</dbReference>
<sequence length="273" mass="29486">MGFLWKKAKGDMAKVTLTVLGSGSRGNSLHLEHAGRAILVDAGLSAKQLEGRMAEVGAELAELMGIVLTHEHGDHTAGLKTFVKKRRCPIFASHGTKDALEAEVATAEWRGFQAGQQLEIGCFSIETFPVPHDAAEPIGMRVTVGKTKVGLISDLGFVTRLVVERLKGCTALVLEANYDEAMLRAEERRPWSVKQRISARHGHLSNGAAAQLVEEVAGPELTDLFLGHISEDCNRPEIARRAIEEALQRAGRGGVRVHETSAGAVGQRFEIEA</sequence>
<comment type="caution">
    <text evidence="2">The sequence shown here is derived from an EMBL/GenBank/DDBJ whole genome shotgun (WGS) entry which is preliminary data.</text>
</comment>
<dbReference type="SUPFAM" id="SSF56281">
    <property type="entry name" value="Metallo-hydrolase/oxidoreductase"/>
    <property type="match status" value="1"/>
</dbReference>
<evidence type="ECO:0000313" key="3">
    <source>
        <dbReference type="Proteomes" id="UP000051220"/>
    </source>
</evidence>
<dbReference type="PANTHER" id="PTHR47619">
    <property type="entry name" value="METALLO-HYDROLASE YYCJ-RELATED"/>
    <property type="match status" value="1"/>
</dbReference>
<feature type="domain" description="Metallo-beta-lactamase" evidence="1">
    <location>
        <begin position="25"/>
        <end position="201"/>
    </location>
</feature>
<dbReference type="Proteomes" id="UP000051220">
    <property type="component" value="Unassembled WGS sequence"/>
</dbReference>
<name>A0A0R2X8A3_9BACT</name>
<organism evidence="2 3">
    <name type="scientific">Verrucomicrobia subdivision 6 bacterium BACL9 MAG-120924-bin69</name>
    <dbReference type="NCBI Taxonomy" id="1655635"/>
    <lineage>
        <taxon>Bacteria</taxon>
        <taxon>Pseudomonadati</taxon>
        <taxon>Verrucomicrobiota</taxon>
        <taxon>Verrucomicrobiia</taxon>
        <taxon>Verrucomicrobiales</taxon>
        <taxon>Verrucomicrobia subdivision 6</taxon>
    </lineage>
</organism>
<dbReference type="PANTHER" id="PTHR47619:SF1">
    <property type="entry name" value="EXODEOXYRIBONUCLEASE WALJ"/>
    <property type="match status" value="1"/>
</dbReference>
<dbReference type="EMBL" id="LIDN01000286">
    <property type="protein sequence ID" value="KRP32272.1"/>
    <property type="molecule type" value="Genomic_DNA"/>
</dbReference>